<dbReference type="EMBL" id="BLLF01000264">
    <property type="protein sequence ID" value="GFH09803.1"/>
    <property type="molecule type" value="Genomic_DNA"/>
</dbReference>
<sequence>MHWVGGKGKADNGAAKSLVVEPA</sequence>
<comment type="caution">
    <text evidence="2">The sequence shown here is derived from an EMBL/GenBank/DDBJ whole genome shotgun (WGS) entry which is preliminary data.</text>
</comment>
<evidence type="ECO:0000313" key="3">
    <source>
        <dbReference type="Proteomes" id="UP000485058"/>
    </source>
</evidence>
<keyword evidence="3" id="KW-1185">Reference proteome</keyword>
<evidence type="ECO:0000313" key="2">
    <source>
        <dbReference type="EMBL" id="GFH09803.1"/>
    </source>
</evidence>
<dbReference type="AlphaFoldDB" id="A0A699YI92"/>
<gene>
    <name evidence="2" type="ORF">HaLaN_05014</name>
</gene>
<feature type="region of interest" description="Disordered" evidence="1">
    <location>
        <begin position="1"/>
        <end position="23"/>
    </location>
</feature>
<dbReference type="Proteomes" id="UP000485058">
    <property type="component" value="Unassembled WGS sequence"/>
</dbReference>
<name>A0A699YI92_HAELA</name>
<proteinExistence type="predicted"/>
<feature type="non-terminal residue" evidence="2">
    <location>
        <position position="1"/>
    </location>
</feature>
<protein>
    <submittedName>
        <fullName evidence="2">Uncharacterized protein</fullName>
    </submittedName>
</protein>
<organism evidence="2 3">
    <name type="scientific">Haematococcus lacustris</name>
    <name type="common">Green alga</name>
    <name type="synonym">Haematococcus pluvialis</name>
    <dbReference type="NCBI Taxonomy" id="44745"/>
    <lineage>
        <taxon>Eukaryota</taxon>
        <taxon>Viridiplantae</taxon>
        <taxon>Chlorophyta</taxon>
        <taxon>core chlorophytes</taxon>
        <taxon>Chlorophyceae</taxon>
        <taxon>CS clade</taxon>
        <taxon>Chlamydomonadales</taxon>
        <taxon>Haematococcaceae</taxon>
        <taxon>Haematococcus</taxon>
    </lineage>
</organism>
<evidence type="ECO:0000256" key="1">
    <source>
        <dbReference type="SAM" id="MobiDB-lite"/>
    </source>
</evidence>
<reference evidence="2 3" key="1">
    <citation type="submission" date="2020-02" db="EMBL/GenBank/DDBJ databases">
        <title>Draft genome sequence of Haematococcus lacustris strain NIES-144.</title>
        <authorList>
            <person name="Morimoto D."/>
            <person name="Nakagawa S."/>
            <person name="Yoshida T."/>
            <person name="Sawayama S."/>
        </authorList>
    </citation>
    <scope>NUCLEOTIDE SEQUENCE [LARGE SCALE GENOMIC DNA]</scope>
    <source>
        <strain evidence="2 3">NIES-144</strain>
    </source>
</reference>
<accession>A0A699YI92</accession>